<keyword evidence="2 8" id="KW-0732">Signal</keyword>
<proteinExistence type="predicted"/>
<dbReference type="Pfam" id="PF01347">
    <property type="entry name" value="Vitellogenin_N"/>
    <property type="match status" value="1"/>
</dbReference>
<evidence type="ECO:0000256" key="4">
    <source>
        <dbReference type="ARBA" id="ARBA00023157"/>
    </source>
</evidence>
<evidence type="ECO:0000256" key="5">
    <source>
        <dbReference type="ARBA" id="ARBA00023180"/>
    </source>
</evidence>
<dbReference type="FunFam" id="2.20.50.20:FF:000001">
    <property type="entry name" value="Vitellogenin 5"/>
    <property type="match status" value="1"/>
</dbReference>
<evidence type="ECO:0000259" key="9">
    <source>
        <dbReference type="PROSITE" id="PS51211"/>
    </source>
</evidence>
<keyword evidence="4 7" id="KW-1015">Disulfide bond</keyword>
<feature type="domain" description="VWFD" evidence="10">
    <location>
        <begin position="1348"/>
        <end position="1524"/>
    </location>
</feature>
<accession>A0A8M1KDD2</accession>
<dbReference type="Pfam" id="PF09172">
    <property type="entry name" value="Vit_open_b-sht"/>
    <property type="match status" value="1"/>
</dbReference>
<dbReference type="GeneID" id="122131239"/>
<dbReference type="SMART" id="SM00638">
    <property type="entry name" value="LPD_N"/>
    <property type="match status" value="1"/>
</dbReference>
<dbReference type="SMART" id="SM01169">
    <property type="entry name" value="DUF1943"/>
    <property type="match status" value="1"/>
</dbReference>
<comment type="function">
    <text evidence="6">Precursor of the major egg-yolk proteins that are sources of nutrients during early development of oviparous organisms.</text>
</comment>
<keyword evidence="5" id="KW-0325">Glycoprotein</keyword>
<evidence type="ECO:0000256" key="2">
    <source>
        <dbReference type="ARBA" id="ARBA00022729"/>
    </source>
</evidence>
<dbReference type="GO" id="GO:0045735">
    <property type="term" value="F:nutrient reservoir activity"/>
    <property type="evidence" value="ECO:0007669"/>
    <property type="project" value="UniProtKB-KW"/>
</dbReference>
<dbReference type="Pfam" id="PF00094">
    <property type="entry name" value="VWD"/>
    <property type="match status" value="1"/>
</dbReference>
<dbReference type="PANTHER" id="PTHR23345">
    <property type="entry name" value="VITELLOGENIN-RELATED"/>
    <property type="match status" value="1"/>
</dbReference>
<evidence type="ECO:0000256" key="6">
    <source>
        <dbReference type="ARBA" id="ARBA00057087"/>
    </source>
</evidence>
<dbReference type="FunFam" id="2.20.90.10:FF:000001">
    <property type="entry name" value="Vitellogenin 7"/>
    <property type="match status" value="1"/>
</dbReference>
<evidence type="ECO:0000313" key="12">
    <source>
        <dbReference type="RefSeq" id="XP_042562066.1"/>
    </source>
</evidence>
<protein>
    <submittedName>
        <fullName evidence="12">Vitellogenin-like</fullName>
    </submittedName>
</protein>
<keyword evidence="3" id="KW-0758">Storage protein</keyword>
<reference evidence="12" key="1">
    <citation type="submission" date="2025-08" db="UniProtKB">
        <authorList>
            <consortium name="RefSeq"/>
        </authorList>
    </citation>
    <scope>IDENTIFICATION</scope>
</reference>
<dbReference type="InterPro" id="IPR015255">
    <property type="entry name" value="Vitellinogen_open_b-sht"/>
</dbReference>
<name>A0A8M1KDD2_CLUHA</name>
<dbReference type="InterPro" id="IPR001747">
    <property type="entry name" value="Vitellogenin_N"/>
</dbReference>
<evidence type="ECO:0000256" key="1">
    <source>
        <dbReference type="ARBA" id="ARBA00022553"/>
    </source>
</evidence>
<feature type="chain" id="PRO_5035450757" evidence="8">
    <location>
        <begin position="16"/>
        <end position="1615"/>
    </location>
</feature>
<dbReference type="PROSITE" id="PS51211">
    <property type="entry name" value="VITELLOGENIN"/>
    <property type="match status" value="1"/>
</dbReference>
<dbReference type="InterPro" id="IPR050733">
    <property type="entry name" value="Vitellogenin/Apolipophorin"/>
</dbReference>
<feature type="signal peptide" evidence="8">
    <location>
        <begin position="1"/>
        <end position="15"/>
    </location>
</feature>
<dbReference type="SMART" id="SM00216">
    <property type="entry name" value="VWD"/>
    <property type="match status" value="1"/>
</dbReference>
<dbReference type="Proteomes" id="UP000515152">
    <property type="component" value="Unplaced"/>
</dbReference>
<dbReference type="InterPro" id="IPR001846">
    <property type="entry name" value="VWF_type-D"/>
</dbReference>
<evidence type="ECO:0000256" key="8">
    <source>
        <dbReference type="SAM" id="SignalP"/>
    </source>
</evidence>
<evidence type="ECO:0000313" key="11">
    <source>
        <dbReference type="Proteomes" id="UP000515152"/>
    </source>
</evidence>
<dbReference type="GO" id="GO:0005319">
    <property type="term" value="F:lipid transporter activity"/>
    <property type="evidence" value="ECO:0007669"/>
    <property type="project" value="InterPro"/>
</dbReference>
<organism evidence="11 12">
    <name type="scientific">Clupea harengus</name>
    <name type="common">Atlantic herring</name>
    <dbReference type="NCBI Taxonomy" id="7950"/>
    <lineage>
        <taxon>Eukaryota</taxon>
        <taxon>Metazoa</taxon>
        <taxon>Chordata</taxon>
        <taxon>Craniata</taxon>
        <taxon>Vertebrata</taxon>
        <taxon>Euteleostomi</taxon>
        <taxon>Actinopterygii</taxon>
        <taxon>Neopterygii</taxon>
        <taxon>Teleostei</taxon>
        <taxon>Clupei</taxon>
        <taxon>Clupeiformes</taxon>
        <taxon>Clupeoidei</taxon>
        <taxon>Clupeidae</taxon>
        <taxon>Clupea</taxon>
    </lineage>
</organism>
<dbReference type="Pfam" id="PF09175">
    <property type="entry name" value="Vit_b-sht_shell"/>
    <property type="match status" value="1"/>
</dbReference>
<gene>
    <name evidence="12" type="primary">LOC122131239</name>
</gene>
<dbReference type="SMART" id="SM01170">
    <property type="entry name" value="DUF1944"/>
    <property type="match status" value="1"/>
</dbReference>
<evidence type="ECO:0000259" key="10">
    <source>
        <dbReference type="PROSITE" id="PS51233"/>
    </source>
</evidence>
<dbReference type="RefSeq" id="XP_042562066.1">
    <property type="nucleotide sequence ID" value="XM_042706132.1"/>
</dbReference>
<comment type="caution">
    <text evidence="7">Lacks conserved residue(s) required for the propagation of feature annotation.</text>
</comment>
<dbReference type="InterPro" id="IPR015258">
    <property type="entry name" value="Vitellinogen_b-sht_shell"/>
</dbReference>
<dbReference type="GO" id="GO:0032355">
    <property type="term" value="P:response to estradiol"/>
    <property type="evidence" value="ECO:0007669"/>
    <property type="project" value="TreeGrafter"/>
</dbReference>
<dbReference type="FunFam" id="1.25.10.20:FF:000002">
    <property type="entry name" value="Vitellogenin 7"/>
    <property type="match status" value="1"/>
</dbReference>
<feature type="disulfide bond" evidence="7">
    <location>
        <begin position="162"/>
        <end position="188"/>
    </location>
</feature>
<evidence type="ECO:0000256" key="3">
    <source>
        <dbReference type="ARBA" id="ARBA00022761"/>
    </source>
</evidence>
<sequence length="1615" mass="174524">MRVVVLALTLALVASQHINLAPEFAAAKTYVYKYEALLLGGLPVEGLARAGMKVSSKVLISALAGNTYLLKLLDPEIFEYSGVWPKDPFVPATKLTSALGAQLLIPIKFEYANGVVGKVFAPAEVSTTVLNVHRGILNILQLNLKKTQNVYELQEAGVQGVCKTHYIISEDVKAERIVVTKSKDLNNCQERIIKDLGLAYLETLQAKSLTGAATYSYIMKPSATGALITEATVRELHQVTPVAEMGGVAQMEAKQSLTFLELEKTPIVPINADYVARGSLLYEFATEILQTPIQLLRISNAPAQILEILHHLVANNVAKVHEDAPLKFIQLIQVLRVASLENVEAIWSQFKARPEYRRWILDAIPVVGTPAAVMFIKEKFLAEDITIPETVQVLLAAVHMVPADMEIIRLTSTLALHHKVQANIVLREIAMLGYGTMIAKYCAAVPTCPAELLKPIHELAAEAIANADIAEITLLVKVLGNAGHPASLKPIMKILPGFGSAAAALPIRVQVDAILALRSIAKREPKLIQPVALQLFMDKALHPELRMVAAVVLFETKPTVALVSTIASILKKETSMQIVSFVYSYIRSLTRSTAPDYATVAAASNVAIKILSPKLDRLSYRFSKAIHLDIYRSPMMAGAAGSAFIINDGATILPTAVVAKARAYLAGAAADVLEVGVRTEGIQEALLKTRVLKDLEDDRLTKMKRVMKAINEWKALPNSQPLASIYVKFFGQEIAFANIDKAIVDQAVQLATSADAKLLLKDALKALQSGISVQAAKPLLAAEIRRIFPTAVGVPMELSLYSAAVAAATIKVQAIITPPLPELSAVTAAELLKLDIKLLAEATPSIAMHTFVVMGINTALIQAAIMARAKAVTVLPVKLEARADIPKLNFKIELLPVVTPEHIANIRVETLAIARNIEDIAAERITPIVPVIPAQRMSAERSSIDRSMSSSEVSSEVQPQLRAGTPIHKIICVPAPLLGIKGCFELTSSNGALIKDIPLLNLIGQHSALVAVKPADGPAIERLEVEVQVGAKAAEKLLKEINIIDELSPEGRVIVSKLKKILEPALKRSSSSSSSSSLLDSLFSSSSSSSSYSSSMSKVSLKEYPFKKFHKDQYLVSQRISAQNLRSSGSSASSFEAIYKQTKFLGNAVAPAVVVILRAVRADQKLLGYQAAAYLDKANSRVQTIISALAETDNWKLCADGVLLSKHKVMAKVAFGAECQEFATILKAEAGLLGAIPAARLEVEWVKIPAIVTTYATRLAKYIPGAALMAGITVSKAKNIEKELELTVAIPTERTVDVIVKLPLMTLSKLALPLPIALPIGADAVIRTIPEDNILDQLHFLYAEATSAQCSMVRDTLTTFNNRRLKNEMPLSCSQVLAQDCTSELKFMVLLKKDELSEQNHINVKIADMDVDLFPTGSDVLVKVNGMGVPISSLPYKHPSGSIQIRQKAQGLVLHAPSLGLQEVYFSKDASRVNVVDWMKGQTCGLCGKADGEIKQEYSTPSGYQTKSPASFAHSWVLPAEGCRDSTQCRLKHESVKLEKQMIVDGQESKCYSVEPVLRCLPGCLPVKTMPVTIGFHCLPTGSSSVDLSNISGKSVDLRETAEAHMACQCNAHCA</sequence>
<dbReference type="OrthoDB" id="5956066at2759"/>
<evidence type="ECO:0000256" key="7">
    <source>
        <dbReference type="PROSITE-ProRule" id="PRU00557"/>
    </source>
</evidence>
<dbReference type="PANTHER" id="PTHR23345:SF9">
    <property type="entry name" value="VITELLOGENIN-RELATED"/>
    <property type="match status" value="1"/>
</dbReference>
<dbReference type="FunFam" id="2.30.230.10:FF:000002">
    <property type="entry name" value="Vitellogenin 7"/>
    <property type="match status" value="1"/>
</dbReference>
<keyword evidence="11" id="KW-1185">Reference proteome</keyword>
<dbReference type="GO" id="GO:0071391">
    <property type="term" value="P:cellular response to estrogen stimulus"/>
    <property type="evidence" value="ECO:0007669"/>
    <property type="project" value="TreeGrafter"/>
</dbReference>
<dbReference type="FunFam" id="2.20.80.10:FF:000001">
    <property type="entry name" value="Vitellogenin 7"/>
    <property type="match status" value="1"/>
</dbReference>
<dbReference type="PROSITE" id="PS51233">
    <property type="entry name" value="VWFD"/>
    <property type="match status" value="1"/>
</dbReference>
<feature type="domain" description="Vitellogenin" evidence="9">
    <location>
        <begin position="24"/>
        <end position="657"/>
    </location>
</feature>
<keyword evidence="1" id="KW-0597">Phosphoprotein</keyword>
<dbReference type="KEGG" id="char:122131239"/>